<evidence type="ECO:0000313" key="1">
    <source>
        <dbReference type="EMBL" id="KAI8524188.1"/>
    </source>
</evidence>
<name>A0ACC0L7J8_RHOML</name>
<proteinExistence type="predicted"/>
<comment type="caution">
    <text evidence="1">The sequence shown here is derived from an EMBL/GenBank/DDBJ whole genome shotgun (WGS) entry which is preliminary data.</text>
</comment>
<organism evidence="1 2">
    <name type="scientific">Rhododendron molle</name>
    <name type="common">Chinese azalea</name>
    <name type="synonym">Azalea mollis</name>
    <dbReference type="NCBI Taxonomy" id="49168"/>
    <lineage>
        <taxon>Eukaryota</taxon>
        <taxon>Viridiplantae</taxon>
        <taxon>Streptophyta</taxon>
        <taxon>Embryophyta</taxon>
        <taxon>Tracheophyta</taxon>
        <taxon>Spermatophyta</taxon>
        <taxon>Magnoliopsida</taxon>
        <taxon>eudicotyledons</taxon>
        <taxon>Gunneridae</taxon>
        <taxon>Pentapetalae</taxon>
        <taxon>asterids</taxon>
        <taxon>Ericales</taxon>
        <taxon>Ericaceae</taxon>
        <taxon>Ericoideae</taxon>
        <taxon>Rhodoreae</taxon>
        <taxon>Rhododendron</taxon>
    </lineage>
</organism>
<dbReference type="EMBL" id="CM046400">
    <property type="protein sequence ID" value="KAI8524188.1"/>
    <property type="molecule type" value="Genomic_DNA"/>
</dbReference>
<sequence>MSTEVDDQEPNQIQLANGRKEECRTPTSQPHRIPKTRTCPPAPRKQGSVFSPERKMPELNFFENTRREEIESFFQSSFDFSVVVVSKSRSLEETAELQ</sequence>
<evidence type="ECO:0000313" key="2">
    <source>
        <dbReference type="Proteomes" id="UP001062846"/>
    </source>
</evidence>
<keyword evidence="2" id="KW-1185">Reference proteome</keyword>
<accession>A0ACC0L7J8</accession>
<gene>
    <name evidence="1" type="ORF">RHMOL_Rhmol13G0130500</name>
</gene>
<reference evidence="1" key="1">
    <citation type="submission" date="2022-02" db="EMBL/GenBank/DDBJ databases">
        <title>Plant Genome Project.</title>
        <authorList>
            <person name="Zhang R.-G."/>
        </authorList>
    </citation>
    <scope>NUCLEOTIDE SEQUENCE</scope>
    <source>
        <strain evidence="1">AT1</strain>
    </source>
</reference>
<dbReference type="Proteomes" id="UP001062846">
    <property type="component" value="Chromosome 13"/>
</dbReference>
<protein>
    <submittedName>
        <fullName evidence="1">Uncharacterized protein</fullName>
    </submittedName>
</protein>